<feature type="transmembrane region" description="Helical" evidence="3">
    <location>
        <begin position="32"/>
        <end position="51"/>
    </location>
</feature>
<keyword evidence="3" id="KW-0472">Membrane</keyword>
<dbReference type="OrthoDB" id="3701169at2"/>
<gene>
    <name evidence="4" type="primary">grpE</name>
    <name evidence="4" type="ORF">E9998_19045</name>
</gene>
<dbReference type="Proteomes" id="UP000305792">
    <property type="component" value="Unassembled WGS sequence"/>
</dbReference>
<dbReference type="Gene3D" id="2.30.22.10">
    <property type="entry name" value="Head domain of nucleotide exchange factor GrpE"/>
    <property type="match status" value="1"/>
</dbReference>
<comment type="caution">
    <text evidence="4">The sequence shown here is derived from an EMBL/GenBank/DDBJ whole genome shotgun (WGS) entry which is preliminary data.</text>
</comment>
<dbReference type="InterPro" id="IPR009012">
    <property type="entry name" value="GrpE_head"/>
</dbReference>
<dbReference type="InterPro" id="IPR000740">
    <property type="entry name" value="GrpE"/>
</dbReference>
<keyword evidence="5" id="KW-1185">Reference proteome</keyword>
<feature type="compositionally biased region" description="Pro residues" evidence="2">
    <location>
        <begin position="59"/>
        <end position="70"/>
    </location>
</feature>
<keyword evidence="3" id="KW-1133">Transmembrane helix</keyword>
<dbReference type="SUPFAM" id="SSF51064">
    <property type="entry name" value="Head domain of nucleotide exchange factor GrpE"/>
    <property type="match status" value="1"/>
</dbReference>
<dbReference type="Pfam" id="PF01025">
    <property type="entry name" value="GrpE"/>
    <property type="match status" value="1"/>
</dbReference>
<evidence type="ECO:0000256" key="3">
    <source>
        <dbReference type="SAM" id="Phobius"/>
    </source>
</evidence>
<feature type="region of interest" description="Disordered" evidence="2">
    <location>
        <begin position="56"/>
        <end position="79"/>
    </location>
</feature>
<organism evidence="4 5">
    <name type="scientific">Glycomyces paridis</name>
    <dbReference type="NCBI Taxonomy" id="2126555"/>
    <lineage>
        <taxon>Bacteria</taxon>
        <taxon>Bacillati</taxon>
        <taxon>Actinomycetota</taxon>
        <taxon>Actinomycetes</taxon>
        <taxon>Glycomycetales</taxon>
        <taxon>Glycomycetaceae</taxon>
        <taxon>Glycomyces</taxon>
    </lineage>
</organism>
<keyword evidence="1" id="KW-0143">Chaperone</keyword>
<dbReference type="EMBL" id="STGX01000015">
    <property type="protein sequence ID" value="THV26200.1"/>
    <property type="molecule type" value="Genomic_DNA"/>
</dbReference>
<evidence type="ECO:0000256" key="2">
    <source>
        <dbReference type="SAM" id="MobiDB-lite"/>
    </source>
</evidence>
<protein>
    <submittedName>
        <fullName evidence="4">Nucleotide exchange factor GrpE</fullName>
    </submittedName>
</protein>
<keyword evidence="3" id="KW-0812">Transmembrane</keyword>
<evidence type="ECO:0000313" key="4">
    <source>
        <dbReference type="EMBL" id="THV26200.1"/>
    </source>
</evidence>
<dbReference type="RefSeq" id="WP_136531277.1">
    <property type="nucleotide sequence ID" value="NZ_STGX01000015.1"/>
</dbReference>
<dbReference type="GO" id="GO:0042803">
    <property type="term" value="F:protein homodimerization activity"/>
    <property type="evidence" value="ECO:0007669"/>
    <property type="project" value="InterPro"/>
</dbReference>
<dbReference type="GO" id="GO:0006457">
    <property type="term" value="P:protein folding"/>
    <property type="evidence" value="ECO:0007669"/>
    <property type="project" value="InterPro"/>
</dbReference>
<dbReference type="GO" id="GO:0000774">
    <property type="term" value="F:adenyl-nucleotide exchange factor activity"/>
    <property type="evidence" value="ECO:0007669"/>
    <property type="project" value="InterPro"/>
</dbReference>
<accession>A0A4S8P7H0</accession>
<dbReference type="GO" id="GO:0051087">
    <property type="term" value="F:protein-folding chaperone binding"/>
    <property type="evidence" value="ECO:0007669"/>
    <property type="project" value="InterPro"/>
</dbReference>
<proteinExistence type="predicted"/>
<sequence>MTIRLGGPLVGALVGLAAAALGAVFLTGGFDPVTLAVAAGSVVVAAVVAVVSGRSMTPPQAPVEAPPAFPSGPGAPSGPIPVQQLGEPARAAQAIADRTVLVETCIWMRDRATSPALAQHLDGTFARVGVSLVDATGQRFDPAVHEAGATVAASSPAEDGIIARTETPGYSDRGRLLRHPIVTVYRGQVRA</sequence>
<evidence type="ECO:0000313" key="5">
    <source>
        <dbReference type="Proteomes" id="UP000305792"/>
    </source>
</evidence>
<reference evidence="4 5" key="1">
    <citation type="journal article" date="2018" name="Int. J. Syst. Evol. Microbiol.">
        <title>Glycomyces paridis sp. nov., isolated from the medicinal plant Paris polyphylla.</title>
        <authorList>
            <person name="Fang X.M."/>
            <person name="Bai J.L."/>
            <person name="Su J."/>
            <person name="Zhao L.L."/>
            <person name="Liu H.Y."/>
            <person name="Ma B.P."/>
            <person name="Zhang Y.Q."/>
            <person name="Yu L.Y."/>
        </authorList>
    </citation>
    <scope>NUCLEOTIDE SEQUENCE [LARGE SCALE GENOMIC DNA]</scope>
    <source>
        <strain evidence="4 5">CPCC 204357</strain>
    </source>
</reference>
<dbReference type="AlphaFoldDB" id="A0A4S8P7H0"/>
<evidence type="ECO:0000256" key="1">
    <source>
        <dbReference type="ARBA" id="ARBA00023186"/>
    </source>
</evidence>
<name>A0A4S8P7H0_9ACTN</name>